<keyword evidence="8" id="KW-0808">Transferase</keyword>
<protein>
    <recommendedName>
        <fullName evidence="3">histone acetyltransferase</fullName>
        <ecNumber evidence="3">2.3.1.48</ecNumber>
    </recommendedName>
</protein>
<dbReference type="KEGG" id="phu:Phum_PHUM086710"/>
<proteinExistence type="predicted"/>
<dbReference type="InterPro" id="IPR056484">
    <property type="entry name" value="PHD_P300"/>
</dbReference>
<keyword evidence="22" id="KW-0012">Acyltransferase</keyword>
<dbReference type="InterPro" id="IPR013083">
    <property type="entry name" value="Znf_RING/FYVE/PHD"/>
</dbReference>
<evidence type="ECO:0000256" key="13">
    <source>
        <dbReference type="ARBA" id="ARBA00022843"/>
    </source>
</evidence>
<dbReference type="GO" id="GO:0031490">
    <property type="term" value="F:chromatin DNA binding"/>
    <property type="evidence" value="ECO:0007669"/>
    <property type="project" value="TreeGrafter"/>
</dbReference>
<dbReference type="Pfam" id="PF00569">
    <property type="entry name" value="ZZ"/>
    <property type="match status" value="1"/>
</dbReference>
<dbReference type="GO" id="GO:0005667">
    <property type="term" value="C:transcription regulator complex"/>
    <property type="evidence" value="ECO:0007669"/>
    <property type="project" value="TreeGrafter"/>
</dbReference>
<evidence type="ECO:0000256" key="12">
    <source>
        <dbReference type="ARBA" id="ARBA00022833"/>
    </source>
</evidence>
<feature type="zinc finger region" description="TAZ-type" evidence="25">
    <location>
        <begin position="1574"/>
        <end position="1655"/>
    </location>
</feature>
<dbReference type="SUPFAM" id="SSF47040">
    <property type="entry name" value="Kix domain of CBP (creb binding protein)"/>
    <property type="match status" value="1"/>
</dbReference>
<feature type="region of interest" description="Disordered" evidence="27">
    <location>
        <begin position="903"/>
        <end position="968"/>
    </location>
</feature>
<feature type="compositionally biased region" description="Low complexity" evidence="27">
    <location>
        <begin position="756"/>
        <end position="768"/>
    </location>
</feature>
<name>E0VCF3_PEDHC</name>
<evidence type="ECO:0000256" key="24">
    <source>
        <dbReference type="ARBA" id="ARBA00048017"/>
    </source>
</evidence>
<evidence type="ECO:0000256" key="18">
    <source>
        <dbReference type="ARBA" id="ARBA00023117"/>
    </source>
</evidence>
<feature type="domain" description="CBP/p300-type HAT" evidence="31">
    <location>
        <begin position="1134"/>
        <end position="1511"/>
    </location>
</feature>
<feature type="compositionally biased region" description="Polar residues" evidence="27">
    <location>
        <begin position="2151"/>
        <end position="2165"/>
    </location>
</feature>
<evidence type="ECO:0000313" key="32">
    <source>
        <dbReference type="EMBL" id="EEB11059.1"/>
    </source>
</evidence>
<dbReference type="InterPro" id="IPR038547">
    <property type="entry name" value="RING_CBP-p300_sf"/>
</dbReference>
<dbReference type="RefSeq" id="XP_002423797.1">
    <property type="nucleotide sequence ID" value="XM_002423752.1"/>
</dbReference>
<evidence type="ECO:0000313" key="33">
    <source>
        <dbReference type="EnsemblMetazoa" id="PHUM086710-PA"/>
    </source>
</evidence>
<keyword evidence="9 25" id="KW-0479">Metal-binding</keyword>
<gene>
    <name evidence="33" type="primary">8231543</name>
    <name evidence="32" type="ORF">Phum_PHUM086710</name>
</gene>
<dbReference type="Gene3D" id="1.10.1630.10">
    <property type="entry name" value="Nuclear receptor coactivator, CREB-bp-like, interlocking domain"/>
    <property type="match status" value="1"/>
</dbReference>
<dbReference type="EMBL" id="AAZO01001035">
    <property type="status" value="NOT_ANNOTATED_CDS"/>
    <property type="molecule type" value="Genomic_DNA"/>
</dbReference>
<keyword evidence="18" id="KW-0103">Bromodomain</keyword>
<dbReference type="EC" id="2.3.1.48" evidence="3"/>
<dbReference type="InterPro" id="IPR035898">
    <property type="entry name" value="TAZ_dom_sf"/>
</dbReference>
<comment type="catalytic activity">
    <reaction evidence="23">
        <text>(S)-lactoyl-CoA + L-lysyl-[protein] = N(6)-[(S)-lactoyl]-L-lysyl-[protein] + CoA + H(+)</text>
        <dbReference type="Rhea" id="RHEA:61996"/>
        <dbReference type="Rhea" id="RHEA-COMP:9752"/>
        <dbReference type="Rhea" id="RHEA-COMP:19466"/>
        <dbReference type="ChEBI" id="CHEBI:15378"/>
        <dbReference type="ChEBI" id="CHEBI:29969"/>
        <dbReference type="ChEBI" id="CHEBI:57287"/>
        <dbReference type="ChEBI" id="CHEBI:231527"/>
        <dbReference type="ChEBI" id="CHEBI:231528"/>
    </reaction>
    <physiologicalReaction direction="left-to-right" evidence="23">
        <dbReference type="Rhea" id="RHEA:61997"/>
    </physiologicalReaction>
</comment>
<dbReference type="InterPro" id="IPR003101">
    <property type="entry name" value="KIX_dom"/>
</dbReference>
<dbReference type="FunFam" id="1.10.246.20:FF:000001">
    <property type="entry name" value="E1A binding protein p300"/>
    <property type="match status" value="1"/>
</dbReference>
<dbReference type="CDD" id="cd02337">
    <property type="entry name" value="ZZ_CBP"/>
    <property type="match status" value="1"/>
</dbReference>
<evidence type="ECO:0000256" key="1">
    <source>
        <dbReference type="ARBA" id="ARBA00004123"/>
    </source>
</evidence>
<feature type="region of interest" description="Disordered" evidence="27">
    <location>
        <begin position="709"/>
        <end position="732"/>
    </location>
</feature>
<feature type="compositionally biased region" description="Basic residues" evidence="27">
    <location>
        <begin position="1397"/>
        <end position="1417"/>
    </location>
</feature>
<feature type="zinc finger region" description="TAZ-type" evidence="25">
    <location>
        <begin position="288"/>
        <end position="375"/>
    </location>
</feature>
<dbReference type="SMART" id="SM00291">
    <property type="entry name" value="ZnF_ZZ"/>
    <property type="match status" value="1"/>
</dbReference>
<feature type="compositionally biased region" description="Pro residues" evidence="27">
    <location>
        <begin position="2081"/>
        <end position="2109"/>
    </location>
</feature>
<dbReference type="EnsemblMetazoa" id="PHUM086710-RA">
    <property type="protein sequence ID" value="PHUM086710-PA"/>
    <property type="gene ID" value="PHUM086710"/>
</dbReference>
<feature type="region of interest" description="Disordered" evidence="27">
    <location>
        <begin position="1922"/>
        <end position="1974"/>
    </location>
</feature>
<evidence type="ECO:0000259" key="29">
    <source>
        <dbReference type="PROSITE" id="PS50135"/>
    </source>
</evidence>
<keyword evidence="13" id="KW-0832">Ubl conjugation</keyword>
<dbReference type="PROSITE" id="PS50134">
    <property type="entry name" value="ZF_TAZ"/>
    <property type="match status" value="2"/>
</dbReference>
<dbReference type="InterPro" id="IPR037073">
    <property type="entry name" value="Nuc_rcpt_coact_CREBbp_sf"/>
</dbReference>
<dbReference type="GO" id="GO:0000123">
    <property type="term" value="C:histone acetyltransferase complex"/>
    <property type="evidence" value="ECO:0007669"/>
    <property type="project" value="InterPro"/>
</dbReference>
<accession>E0VCF3</accession>
<feature type="compositionally biased region" description="Polar residues" evidence="27">
    <location>
        <begin position="653"/>
        <end position="668"/>
    </location>
</feature>
<feature type="region of interest" description="Disordered" evidence="27">
    <location>
        <begin position="1366"/>
        <end position="1427"/>
    </location>
</feature>
<dbReference type="GO" id="GO:0004402">
    <property type="term" value="F:histone acetyltransferase activity"/>
    <property type="evidence" value="ECO:0007669"/>
    <property type="project" value="InterPro"/>
</dbReference>
<dbReference type="GO" id="GO:0140297">
    <property type="term" value="F:DNA-binding transcription factor binding"/>
    <property type="evidence" value="ECO:0007669"/>
    <property type="project" value="UniProtKB-ARBA"/>
</dbReference>
<feature type="region of interest" description="Disordered" evidence="27">
    <location>
        <begin position="158"/>
        <end position="197"/>
    </location>
</feature>
<keyword evidence="7" id="KW-0597">Phosphoprotein</keyword>
<dbReference type="eggNOG" id="KOG1778">
    <property type="taxonomic scope" value="Eukaryota"/>
</dbReference>
<keyword evidence="6" id="KW-1017">Isopeptide bond</keyword>
<dbReference type="Gene3D" id="2.10.110.40">
    <property type="match status" value="1"/>
</dbReference>
<dbReference type="PROSITE" id="PS01357">
    <property type="entry name" value="ZF_ZZ_1"/>
    <property type="match status" value="1"/>
</dbReference>
<dbReference type="CTD" id="8231543"/>
<evidence type="ECO:0000256" key="20">
    <source>
        <dbReference type="ARBA" id="ARBA00023163"/>
    </source>
</evidence>
<evidence type="ECO:0000256" key="3">
    <source>
        <dbReference type="ARBA" id="ARBA00013184"/>
    </source>
</evidence>
<dbReference type="CDD" id="cd15802">
    <property type="entry name" value="RING_CBP-p300"/>
    <property type="match status" value="1"/>
</dbReference>
<dbReference type="InParanoid" id="E0VCF3"/>
<dbReference type="EMBL" id="DS235053">
    <property type="protein sequence ID" value="EEB11059.1"/>
    <property type="molecule type" value="Genomic_DNA"/>
</dbReference>
<dbReference type="EMBL" id="AAZO01001036">
    <property type="status" value="NOT_ANNOTATED_CDS"/>
    <property type="molecule type" value="Genomic_DNA"/>
</dbReference>
<keyword evidence="5" id="KW-0963">Cytoplasm</keyword>
<feature type="region of interest" description="Disordered" evidence="27">
    <location>
        <begin position="227"/>
        <end position="289"/>
    </location>
</feature>
<keyword evidence="34" id="KW-1185">Reference proteome</keyword>
<feature type="compositionally biased region" description="Polar residues" evidence="27">
    <location>
        <begin position="1940"/>
        <end position="1958"/>
    </location>
</feature>
<dbReference type="InterPro" id="IPR031162">
    <property type="entry name" value="CBP_P300_HAT"/>
</dbReference>
<keyword evidence="20" id="KW-0804">Transcription</keyword>
<feature type="compositionally biased region" description="Polar residues" evidence="27">
    <location>
        <begin position="715"/>
        <end position="732"/>
    </location>
</feature>
<dbReference type="Pfam" id="PF23570">
    <property type="entry name" value="PHD_P300"/>
    <property type="match status" value="1"/>
</dbReference>
<dbReference type="GO" id="GO:0003713">
    <property type="term" value="F:transcription coactivator activity"/>
    <property type="evidence" value="ECO:0007669"/>
    <property type="project" value="InterPro"/>
</dbReference>
<evidence type="ECO:0000256" key="7">
    <source>
        <dbReference type="ARBA" id="ARBA00022553"/>
    </source>
</evidence>
<feature type="compositionally biased region" description="Low complexity" evidence="27">
    <location>
        <begin position="239"/>
        <end position="285"/>
    </location>
</feature>
<dbReference type="InterPro" id="IPR000433">
    <property type="entry name" value="Znf_ZZ"/>
</dbReference>
<evidence type="ECO:0000259" key="30">
    <source>
        <dbReference type="PROSITE" id="PS50952"/>
    </source>
</evidence>
<dbReference type="InterPro" id="IPR043145">
    <property type="entry name" value="Znf_ZZ_sf"/>
</dbReference>
<feature type="compositionally biased region" description="Low complexity" evidence="27">
    <location>
        <begin position="1959"/>
        <end position="1974"/>
    </location>
</feature>
<dbReference type="Pfam" id="PF02135">
    <property type="entry name" value="zf-TAZ"/>
    <property type="match status" value="2"/>
</dbReference>
<organism>
    <name type="scientific">Pediculus humanus subsp. corporis</name>
    <name type="common">Body louse</name>
    <dbReference type="NCBI Taxonomy" id="121224"/>
    <lineage>
        <taxon>Eukaryota</taxon>
        <taxon>Metazoa</taxon>
        <taxon>Ecdysozoa</taxon>
        <taxon>Arthropoda</taxon>
        <taxon>Hexapoda</taxon>
        <taxon>Insecta</taxon>
        <taxon>Pterygota</taxon>
        <taxon>Neoptera</taxon>
        <taxon>Paraneoptera</taxon>
        <taxon>Psocodea</taxon>
        <taxon>Troctomorpha</taxon>
        <taxon>Phthiraptera</taxon>
        <taxon>Anoplura</taxon>
        <taxon>Pediculidae</taxon>
        <taxon>Pediculus</taxon>
    </lineage>
</organism>
<reference evidence="32" key="2">
    <citation type="submission" date="2007-04" db="EMBL/GenBank/DDBJ databases">
        <title>The genome of the human body louse.</title>
        <authorList>
            <consortium name="The Human Body Louse Genome Consortium"/>
            <person name="Kirkness E."/>
            <person name="Walenz B."/>
            <person name="Hass B."/>
            <person name="Bruggner R."/>
            <person name="Strausberg R."/>
        </authorList>
    </citation>
    <scope>NUCLEOTIDE SEQUENCE</scope>
    <source>
        <strain evidence="32">USDA</strain>
    </source>
</reference>
<evidence type="ECO:0000256" key="8">
    <source>
        <dbReference type="ARBA" id="ARBA00022679"/>
    </source>
</evidence>
<feature type="compositionally biased region" description="Basic and acidic residues" evidence="27">
    <location>
        <begin position="1366"/>
        <end position="1378"/>
    </location>
</feature>
<keyword evidence="17" id="KW-0090">Biological rhythms</keyword>
<feature type="compositionally biased region" description="Low complexity" evidence="27">
    <location>
        <begin position="1799"/>
        <end position="1810"/>
    </location>
</feature>
<feature type="region of interest" description="Disordered" evidence="27">
    <location>
        <begin position="1"/>
        <end position="57"/>
    </location>
</feature>
<dbReference type="InterPro" id="IPR013178">
    <property type="entry name" value="Histone_AcTrfase_Rtt109/CBP"/>
</dbReference>
<dbReference type="STRING" id="121224.E0VCF3"/>
<reference evidence="33" key="3">
    <citation type="submission" date="2021-02" db="UniProtKB">
        <authorList>
            <consortium name="EnsemblMetazoa"/>
        </authorList>
    </citation>
    <scope>IDENTIFICATION</scope>
    <source>
        <strain evidence="33">USDA</strain>
    </source>
</reference>
<dbReference type="SMART" id="SM01250">
    <property type="entry name" value="KAT11"/>
    <property type="match status" value="1"/>
</dbReference>
<feature type="region of interest" description="Disordered" evidence="27">
    <location>
        <begin position="756"/>
        <end position="799"/>
    </location>
</feature>
<evidence type="ECO:0000256" key="10">
    <source>
        <dbReference type="ARBA" id="ARBA00022737"/>
    </source>
</evidence>
<evidence type="ECO:0000256" key="5">
    <source>
        <dbReference type="ARBA" id="ARBA00022490"/>
    </source>
</evidence>
<dbReference type="Gene3D" id="3.30.60.90">
    <property type="match status" value="1"/>
</dbReference>
<dbReference type="InterPro" id="IPR000197">
    <property type="entry name" value="Znf_TAZ"/>
</dbReference>
<evidence type="ECO:0000256" key="21">
    <source>
        <dbReference type="ARBA" id="ARBA00023242"/>
    </source>
</evidence>
<dbReference type="InterPro" id="IPR009110">
    <property type="entry name" value="Nuc_rcpt_coact"/>
</dbReference>
<keyword evidence="15" id="KW-0007">Acetylation</keyword>
<keyword evidence="12 25" id="KW-0862">Zinc</keyword>
<dbReference type="SMART" id="SM00551">
    <property type="entry name" value="ZnF_TAZ"/>
    <property type="match status" value="2"/>
</dbReference>
<feature type="compositionally biased region" description="Low complexity" evidence="27">
    <location>
        <begin position="1817"/>
        <end position="1843"/>
    </location>
</feature>
<evidence type="ECO:0000256" key="25">
    <source>
        <dbReference type="PROSITE-ProRule" id="PRU00203"/>
    </source>
</evidence>
<keyword evidence="16" id="KW-0805">Transcription regulation</keyword>
<dbReference type="Pfam" id="PF06001">
    <property type="entry name" value="RING_CBP-p300"/>
    <property type="match status" value="1"/>
</dbReference>
<dbReference type="SUPFAM" id="SSF57933">
    <property type="entry name" value="TAZ domain"/>
    <property type="match status" value="2"/>
</dbReference>
<dbReference type="GO" id="GO:0008270">
    <property type="term" value="F:zinc ion binding"/>
    <property type="evidence" value="ECO:0007669"/>
    <property type="project" value="UniProtKB-KW"/>
</dbReference>
<feature type="compositionally biased region" description="Low complexity" evidence="27">
    <location>
        <begin position="2015"/>
        <end position="2028"/>
    </location>
</feature>
<keyword evidence="14" id="KW-0156">Chromatin regulator</keyword>
<dbReference type="Pfam" id="PF02172">
    <property type="entry name" value="KIX"/>
    <property type="match status" value="1"/>
</dbReference>
<feature type="region of interest" description="Disordered" evidence="27">
    <location>
        <begin position="2012"/>
        <end position="2172"/>
    </location>
</feature>
<dbReference type="SUPFAM" id="SSF57850">
    <property type="entry name" value="RING/U-box"/>
    <property type="match status" value="1"/>
</dbReference>
<dbReference type="VEuPathDB" id="VectorBase:PHUM086710"/>
<dbReference type="CDD" id="cd15557">
    <property type="entry name" value="PHD_CBP_p300"/>
    <property type="match status" value="1"/>
</dbReference>
<evidence type="ECO:0000256" key="22">
    <source>
        <dbReference type="ARBA" id="ARBA00023315"/>
    </source>
</evidence>
<evidence type="ECO:0000256" key="16">
    <source>
        <dbReference type="ARBA" id="ARBA00023015"/>
    </source>
</evidence>
<feature type="domain" description="TAZ-type" evidence="28">
    <location>
        <begin position="288"/>
        <end position="375"/>
    </location>
</feature>
<feature type="region of interest" description="Disordered" evidence="27">
    <location>
        <begin position="1791"/>
        <end position="1877"/>
    </location>
</feature>
<feature type="domain" description="ZZ-type" evidence="29">
    <location>
        <begin position="1513"/>
        <end position="1561"/>
    </location>
</feature>
<dbReference type="OrthoDB" id="899at2759"/>
<keyword evidence="10" id="KW-0677">Repeat</keyword>
<dbReference type="GeneID" id="8231543"/>
<dbReference type="OMA" id="LMMHHAY"/>
<evidence type="ECO:0000256" key="6">
    <source>
        <dbReference type="ARBA" id="ARBA00022499"/>
    </source>
</evidence>
<dbReference type="Pfam" id="PF09030">
    <property type="entry name" value="Creb_binding"/>
    <property type="match status" value="1"/>
</dbReference>
<keyword evidence="21" id="KW-0539">Nucleus</keyword>
<dbReference type="GO" id="GO:0045944">
    <property type="term" value="P:positive regulation of transcription by RNA polymerase II"/>
    <property type="evidence" value="ECO:0007669"/>
    <property type="project" value="TreeGrafter"/>
</dbReference>
<feature type="compositionally biased region" description="Low complexity" evidence="27">
    <location>
        <begin position="835"/>
        <end position="844"/>
    </location>
</feature>
<keyword evidence="4" id="KW-0488">Methylation</keyword>
<sequence>MFDLENELPEKLMSTGGSWGAIESSKPSNAGPGPGAGPASSMGPPMQNGALDMPHHLMSQGTKGIVNHLQNPVLNTPSSQGLMNSQGMVGTMIMTSSPLNTMGGGHVVTNSLNKQPLPGNLMPQQGLHPNVSQHQLQNGPILSARAAAMQGHLVRGPGPGQGASGHHIGIGGPRLQGPGPGPGPGQGMGPMGVTSYTFNSQGVLTPQQRGVPGNVVQIQPQRFSVQGTIGGPSVVNKEGGAVSAQPPASSPAQPQSGAPTGTQPGPQQATQGGPGLQQQPTQPTSNADPEKRKLIQQQLVLLLHAHKCQRRESQANGEQWQCILPHCKTMKNVLNHMTTCQAGKSCTVPHCSSSRQIISHWKHCTRSDCPVCLPLKQADKNRNNANVISNQAVGSQQNPSPSDMRRAYDALGMQCPITGGQPGPPGGLLTRPATRMVSTEMNQAPMSGSVRLMAPQVVNKSYVVYSLVSPIGPQSASVPGTGNQVVAPNVSLPLSSDPTTSAMPATTASTVVSATQQAQAIQQTVQNIFTLNDSQGVGCDNRLSNVPLPGGLTTSQVQATPVQGTKEWHMSVTPDLRNHLVHKLVQAIFPTPDPNAMLDKRMHNLVAYARKVEGDMYEMANSRSEYYHLLAEKIYKIQKELEEKRQKRKEQQMQAQNPAPLNVQQNTIRPGLVGPRAQGPIQNTVNQTIRSQSPGMNVQISRVPFQRMVAPGPFSSPSSQFNGQPNSQFDMMNTRLQGPATSQSQVNLATNSSFNQQTSQFQSSNINNPARVPPIPSESPGAVIPGGAASGTSSTVVSSNGSVTIQVPSNLLQHQPNSVPVSTPPSSVPPPATPPGNTTPSNSNILASLGKGGGQSERDRAARNAVNSMSSQMAAITAALHQDEDSSPSETKDKLDALKERELKREQEEQSGGDMSCSRDSSGKCGSVSDIKTEIKSETMDVGREESTTIKEEPMTPSTQMGEDTKPSFKIEPIAPSSTDKKPKCPCPCLFKPDELRQALMPTLEKLYRQDPESVPFRTKVLCCYGKQLCTIPKDAKYFSFQNRYTFCQKCFNDIPGDTVTLGDDPSQSQSVIKKDQFKELKNDHLELEPFVACSDCGRKLHQICVLYMEAIWPNGFTCDNCLKKKGAKRKENKFNAKRLPVTKLGTYIETRVNNYLKKKEAGAGEVAIRVVSSSDKIVEVKPGMRNRFVDNGDLPEQFPYRAKALFAFEDVDGADVCFFGMHVQEYGSDCPTPNTRRVYIAYLDSVHFFRPRQFRTAVYHEILLGYLDYVKQLGYTMAHIWACPPSEGDDYIFHCHPAEQKIPKPKRLQEWYKKMLDKGIIERIVLDYKDILKQAMEDKLSSAAELPYFEGDFWPNVLEESIKELDQEEEEKRKQAEAAEAAANDAGEGGSDGKKKGQKKAKKSNKSKANQRKNSKKSNTPQTGNDLSAKIFATMEKHKEVFFVIRLHSAQSAASLAPIQDPDPFINCDLMDGRDAFLTMAREKHYEFSSLRRAKYSSMAMLYELHNQGQDKFVYTCNNCKSHVETRYHCTQCEDFDLCVQCYDKEGHPHKMEKLGFDLDDGSPVEGQKANPQEARKLSIQRCIHSLVHACQCRDANCRLPSCQKMKRVTQHTKVCKRKTNGGCPICKQLIALCCYHAKHCPEQKCPVPFCLNIKHKLKQQQLQHRLQQAQLLRRRMAVMNTRAKPTSTPSSQAVSFLTLPFLNKTRNRNLISGQNVMLPMQSPHQGIGLKPGAQTPPPNVLQVVKQVQAEAARQQAPHGNFGKVNPPQAVMPPPIQQRISNIGQHLLPMDQWTPRYPNNTQQQQPQNNIGPGIRQPGQQVMPQQPVVPQQQVPQQAQAQQQQPPPPPQQQQMMVGLRPGGGAGLPPGSQVQVAGGGTMPKQALQQLLQTLKSPNTPDQQQQILQILKSNPQLMAAFIKQRQTYQHQMQQGQNPPGPMTNAQGPSCSNQGSPAMNNPQLQHMLSQQQQHQNRLQMQMQIPGQQMAQQNPQQQQQQQQGQQQAHWYKQQLLAMTQRQQQQQQQQQFQQPPGYPQRLPGMRPQMNYGGPGYKPTPPPVPSPQGVMGPPGSNLVQQQLMSVRSPPPIRSPQPNPSPRPVPSPRNQPVPSPHHGPMSSPHHELGGEMLGLTQLAGGQPSHHNSAGGPPSNPPSQENADVTPMTPQDQLSKFVEQL</sequence>
<dbReference type="GO" id="GO:0005654">
    <property type="term" value="C:nucleoplasm"/>
    <property type="evidence" value="ECO:0007669"/>
    <property type="project" value="UniProtKB-ARBA"/>
</dbReference>
<evidence type="ECO:0000256" key="27">
    <source>
        <dbReference type="SAM" id="MobiDB-lite"/>
    </source>
</evidence>
<dbReference type="FunCoup" id="E0VCF3">
    <property type="interactions" value="1342"/>
</dbReference>
<evidence type="ECO:0000256" key="17">
    <source>
        <dbReference type="ARBA" id="ARBA00023108"/>
    </source>
</evidence>
<evidence type="ECO:0000256" key="11">
    <source>
        <dbReference type="ARBA" id="ARBA00022771"/>
    </source>
</evidence>
<dbReference type="PROSITE" id="PS51727">
    <property type="entry name" value="CBP_P300_HAT"/>
    <property type="match status" value="1"/>
</dbReference>
<evidence type="ECO:0000259" key="28">
    <source>
        <dbReference type="PROSITE" id="PS50134"/>
    </source>
</evidence>
<evidence type="ECO:0000256" key="4">
    <source>
        <dbReference type="ARBA" id="ARBA00022481"/>
    </source>
</evidence>
<feature type="compositionally biased region" description="Low complexity" evidence="27">
    <location>
        <begin position="786"/>
        <end position="799"/>
    </location>
</feature>
<dbReference type="FunFam" id="3.30.60.90:FF:000003">
    <property type="entry name" value="E1A binding protein p300"/>
    <property type="match status" value="1"/>
</dbReference>
<comment type="subcellular location">
    <subcellularLocation>
        <location evidence="2">Cytoplasm</location>
    </subcellularLocation>
    <subcellularLocation>
        <location evidence="1">Nucleus</location>
    </subcellularLocation>
</comment>
<dbReference type="HOGENOM" id="CLU_000162_1_0_1"/>
<dbReference type="GO" id="GO:0005737">
    <property type="term" value="C:cytoplasm"/>
    <property type="evidence" value="ECO:0007669"/>
    <property type="project" value="UniProtKB-SubCell"/>
</dbReference>
<dbReference type="SUPFAM" id="SSF69125">
    <property type="entry name" value="Nuclear receptor coactivator interlocking domain"/>
    <property type="match status" value="1"/>
</dbReference>
<dbReference type="FunFam" id="1.20.1020.10:FF:000001">
    <property type="entry name" value="E1A binding protein p300"/>
    <property type="match status" value="1"/>
</dbReference>
<dbReference type="Gene3D" id="1.20.1020.10">
    <property type="entry name" value="TAZ domain"/>
    <property type="match status" value="2"/>
</dbReference>
<feature type="compositionally biased region" description="Low complexity" evidence="27">
    <location>
        <begin position="24"/>
        <end position="45"/>
    </location>
</feature>
<dbReference type="FunFam" id="1.20.1020.10:FF:000002">
    <property type="entry name" value="E1A binding protein p300"/>
    <property type="match status" value="1"/>
</dbReference>
<evidence type="ECO:0000259" key="31">
    <source>
        <dbReference type="PROSITE" id="PS51727"/>
    </source>
</evidence>
<feature type="compositionally biased region" description="Basic and acidic residues" evidence="27">
    <location>
        <begin position="931"/>
        <end position="954"/>
    </location>
</feature>
<dbReference type="FunFam" id="3.30.40.10:FF:000034">
    <property type="entry name" value="Histone acetyltransferase p300"/>
    <property type="match status" value="1"/>
</dbReference>
<dbReference type="InterPro" id="IPR010303">
    <property type="entry name" value="RING_CBP-p300"/>
</dbReference>
<evidence type="ECO:0000256" key="9">
    <source>
        <dbReference type="ARBA" id="ARBA00022723"/>
    </source>
</evidence>
<dbReference type="GO" id="GO:0048511">
    <property type="term" value="P:rhythmic process"/>
    <property type="evidence" value="ECO:0007669"/>
    <property type="project" value="UniProtKB-KW"/>
</dbReference>
<reference evidence="32" key="1">
    <citation type="submission" date="2007-04" db="EMBL/GenBank/DDBJ databases">
        <title>Annotation of Pediculus humanus corporis strain USDA.</title>
        <authorList>
            <person name="Kirkness E."/>
            <person name="Hannick L."/>
            <person name="Hass B."/>
            <person name="Bruggner R."/>
            <person name="Lawson D."/>
            <person name="Bidwell S."/>
            <person name="Joardar V."/>
            <person name="Caler E."/>
            <person name="Walenz B."/>
            <person name="Inman J."/>
            <person name="Schobel S."/>
            <person name="Galinsky K."/>
            <person name="Amedeo P."/>
            <person name="Strausberg R."/>
        </authorList>
    </citation>
    <scope>NUCLEOTIDE SEQUENCE</scope>
    <source>
        <strain evidence="32">USDA</strain>
    </source>
</reference>
<evidence type="ECO:0000256" key="15">
    <source>
        <dbReference type="ARBA" id="ARBA00022990"/>
    </source>
</evidence>
<keyword evidence="11 26" id="KW-0863">Zinc-finger</keyword>
<feature type="domain" description="TAZ-type" evidence="28">
    <location>
        <begin position="1574"/>
        <end position="1655"/>
    </location>
</feature>
<evidence type="ECO:0000256" key="19">
    <source>
        <dbReference type="ARBA" id="ARBA00023159"/>
    </source>
</evidence>
<dbReference type="PANTHER" id="PTHR13808">
    <property type="entry name" value="CBP/P300-RELATED"/>
    <property type="match status" value="1"/>
</dbReference>
<comment type="catalytic activity">
    <reaction evidence="24">
        <text>L-lysyl-[protein] + acetyl-CoA = N(6)-acetyl-L-lysyl-[protein] + CoA + H(+)</text>
        <dbReference type="Rhea" id="RHEA:45948"/>
        <dbReference type="Rhea" id="RHEA-COMP:9752"/>
        <dbReference type="Rhea" id="RHEA-COMP:10731"/>
        <dbReference type="ChEBI" id="CHEBI:15378"/>
        <dbReference type="ChEBI" id="CHEBI:29969"/>
        <dbReference type="ChEBI" id="CHEBI:57287"/>
        <dbReference type="ChEBI" id="CHEBI:57288"/>
        <dbReference type="ChEBI" id="CHEBI:61930"/>
        <dbReference type="EC" id="2.3.1.48"/>
    </reaction>
</comment>
<dbReference type="InterPro" id="IPR014744">
    <property type="entry name" value="Nuc_rcpt_coact_CREBbp"/>
</dbReference>
<evidence type="ECO:0000313" key="34">
    <source>
        <dbReference type="Proteomes" id="UP000009046"/>
    </source>
</evidence>
<dbReference type="Pfam" id="PF08214">
    <property type="entry name" value="HAT_KAT11"/>
    <property type="match status" value="1"/>
</dbReference>
<dbReference type="PROSITE" id="PS50952">
    <property type="entry name" value="KIX"/>
    <property type="match status" value="1"/>
</dbReference>
<feature type="region of interest" description="Disordered" evidence="27">
    <location>
        <begin position="645"/>
        <end position="680"/>
    </location>
</feature>
<dbReference type="PROSITE" id="PS50135">
    <property type="entry name" value="ZF_ZZ_2"/>
    <property type="match status" value="1"/>
</dbReference>
<keyword evidence="19" id="KW-0010">Activator</keyword>
<dbReference type="PANTHER" id="PTHR13808:SF1">
    <property type="entry name" value="HISTONE ACETYLTRANSFERASE"/>
    <property type="match status" value="1"/>
</dbReference>
<feature type="compositionally biased region" description="Gly residues" evidence="27">
    <location>
        <begin position="158"/>
        <end position="174"/>
    </location>
</feature>
<feature type="domain" description="KIX" evidence="30">
    <location>
        <begin position="563"/>
        <end position="642"/>
    </location>
</feature>
<feature type="region of interest" description="Disordered" evidence="27">
    <location>
        <begin position="814"/>
        <end position="861"/>
    </location>
</feature>
<evidence type="ECO:0000256" key="2">
    <source>
        <dbReference type="ARBA" id="ARBA00004496"/>
    </source>
</evidence>
<dbReference type="Gene3D" id="3.30.40.10">
    <property type="entry name" value="Zinc/RING finger domain, C3HC4 (zinc finger)"/>
    <property type="match status" value="1"/>
</dbReference>
<evidence type="ECO:0000256" key="23">
    <source>
        <dbReference type="ARBA" id="ARBA00047411"/>
    </source>
</evidence>
<evidence type="ECO:0000256" key="26">
    <source>
        <dbReference type="PROSITE-ProRule" id="PRU00228"/>
    </source>
</evidence>
<dbReference type="InterPro" id="IPR036529">
    <property type="entry name" value="KIX_dom_sf"/>
</dbReference>
<evidence type="ECO:0000256" key="14">
    <source>
        <dbReference type="ARBA" id="ARBA00022853"/>
    </source>
</evidence>
<dbReference type="Gene3D" id="1.10.246.20">
    <property type="entry name" value="Coactivator CBP, KIX domain"/>
    <property type="match status" value="1"/>
</dbReference>
<feature type="compositionally biased region" description="Pro residues" evidence="27">
    <location>
        <begin position="822"/>
        <end position="834"/>
    </location>
</feature>
<dbReference type="Proteomes" id="UP000009046">
    <property type="component" value="Unassembled WGS sequence"/>
</dbReference>